<dbReference type="PROSITE" id="PS51212">
    <property type="entry name" value="WSC"/>
    <property type="match status" value="1"/>
</dbReference>
<keyword evidence="9" id="KW-1185">Reference proteome</keyword>
<dbReference type="WBParaSite" id="maker-uti_cns_0045725-snap-gene-1.20-mRNA-1">
    <property type="protein sequence ID" value="maker-uti_cns_0045725-snap-gene-1.20-mRNA-1"/>
    <property type="gene ID" value="maker-uti_cns_0045725-snap-gene-1.20"/>
</dbReference>
<keyword evidence="4" id="KW-1133">Transmembrane helix</keyword>
<feature type="domain" description="WSC" evidence="8">
    <location>
        <begin position="1"/>
        <end position="87"/>
    </location>
</feature>
<comment type="subcellular location">
    <subcellularLocation>
        <location evidence="1">Membrane</location>
        <topology evidence="1">Single-pass membrane protein</topology>
    </subcellularLocation>
</comment>
<evidence type="ECO:0000256" key="7">
    <source>
        <dbReference type="SAM" id="MobiDB-lite"/>
    </source>
</evidence>
<dbReference type="Pfam" id="PF01822">
    <property type="entry name" value="WSC"/>
    <property type="match status" value="1"/>
</dbReference>
<dbReference type="PANTHER" id="PTHR24269:SF16">
    <property type="entry name" value="PROTEIN SLG1"/>
    <property type="match status" value="1"/>
</dbReference>
<evidence type="ECO:0000313" key="10">
    <source>
        <dbReference type="WBParaSite" id="maker-uti_cns_0045725-snap-gene-1.20-mRNA-1"/>
    </source>
</evidence>
<keyword evidence="3" id="KW-0732">Signal</keyword>
<proteinExistence type="predicted"/>
<evidence type="ECO:0000259" key="8">
    <source>
        <dbReference type="PROSITE" id="PS51212"/>
    </source>
</evidence>
<dbReference type="GO" id="GO:0005886">
    <property type="term" value="C:plasma membrane"/>
    <property type="evidence" value="ECO:0007669"/>
    <property type="project" value="TreeGrafter"/>
</dbReference>
<name>A0A1I8J2I0_9PLAT</name>
<evidence type="ECO:0000313" key="9">
    <source>
        <dbReference type="Proteomes" id="UP000095280"/>
    </source>
</evidence>
<keyword evidence="6" id="KW-0325">Glycoprotein</keyword>
<reference evidence="10" key="1">
    <citation type="submission" date="2016-11" db="UniProtKB">
        <authorList>
            <consortium name="WormBaseParasite"/>
        </authorList>
    </citation>
    <scope>IDENTIFICATION</scope>
</reference>
<feature type="region of interest" description="Disordered" evidence="7">
    <location>
        <begin position="88"/>
        <end position="138"/>
    </location>
</feature>
<evidence type="ECO:0000256" key="1">
    <source>
        <dbReference type="ARBA" id="ARBA00004167"/>
    </source>
</evidence>
<evidence type="ECO:0000256" key="5">
    <source>
        <dbReference type="ARBA" id="ARBA00023136"/>
    </source>
</evidence>
<organism evidence="9 10">
    <name type="scientific">Macrostomum lignano</name>
    <dbReference type="NCBI Taxonomy" id="282301"/>
    <lineage>
        <taxon>Eukaryota</taxon>
        <taxon>Metazoa</taxon>
        <taxon>Spiralia</taxon>
        <taxon>Lophotrochozoa</taxon>
        <taxon>Platyhelminthes</taxon>
        <taxon>Rhabditophora</taxon>
        <taxon>Macrostomorpha</taxon>
        <taxon>Macrostomida</taxon>
        <taxon>Macrostomidae</taxon>
        <taxon>Macrostomum</taxon>
    </lineage>
</organism>
<dbReference type="InterPro" id="IPR002889">
    <property type="entry name" value="WSC_carb-bd"/>
</dbReference>
<dbReference type="PANTHER" id="PTHR24269">
    <property type="entry name" value="KREMEN PROTEIN"/>
    <property type="match status" value="1"/>
</dbReference>
<evidence type="ECO:0000256" key="6">
    <source>
        <dbReference type="ARBA" id="ARBA00023180"/>
    </source>
</evidence>
<keyword evidence="2" id="KW-0812">Transmembrane</keyword>
<evidence type="ECO:0000256" key="2">
    <source>
        <dbReference type="ARBA" id="ARBA00022692"/>
    </source>
</evidence>
<feature type="compositionally biased region" description="Basic and acidic residues" evidence="7">
    <location>
        <begin position="127"/>
        <end position="138"/>
    </location>
</feature>
<sequence>MGCYNDKVVRDLPFLAKIGLVTLNNCRQACWRYGFKYFGVQNSNLCYCGDTYNKYGKVDDVRCQKRCLGNKAQICGDLWLNNIYETGIGGNDESDYTRETENEKSEEQTVPDEESTIIDGNTDNEPSIDKDTDTGADT</sequence>
<evidence type="ECO:0000256" key="3">
    <source>
        <dbReference type="ARBA" id="ARBA00022729"/>
    </source>
</evidence>
<dbReference type="Proteomes" id="UP000095280">
    <property type="component" value="Unplaced"/>
</dbReference>
<accession>A0A1I8J2I0</accession>
<evidence type="ECO:0000256" key="4">
    <source>
        <dbReference type="ARBA" id="ARBA00022989"/>
    </source>
</evidence>
<dbReference type="AlphaFoldDB" id="A0A1I8J2I0"/>
<protein>
    <submittedName>
        <fullName evidence="10">WSC domain-containing protein</fullName>
    </submittedName>
</protein>
<keyword evidence="5" id="KW-0472">Membrane</keyword>
<dbReference type="InterPro" id="IPR051836">
    <property type="entry name" value="Kremen_rcpt"/>
</dbReference>
<feature type="compositionally biased region" description="Basic and acidic residues" evidence="7">
    <location>
        <begin position="95"/>
        <end position="107"/>
    </location>
</feature>